<evidence type="ECO:0000256" key="1">
    <source>
        <dbReference type="SAM" id="Phobius"/>
    </source>
</evidence>
<name>A0A1I7G1L7_9FLAO</name>
<dbReference type="STRING" id="1224947.SAMN05216480_10366"/>
<sequence>MTEIINKITSYNLFNYLFPGILFVIIASKWTIYDFQVENIVLGVFLYYFIGMTISRIGSLWIEKILKKSKVVKFSDYKDFVVCSKKDDKINLFLEINNTYRTLISLGFCLIIIKLYSELDRAIEIPEIYTTFILLIFTVYLYVLSYQKQTKYINKRIKANKD</sequence>
<protein>
    <submittedName>
        <fullName evidence="2">Uncharacterized protein</fullName>
    </submittedName>
</protein>
<feature type="transmembrane region" description="Helical" evidence="1">
    <location>
        <begin position="99"/>
        <end position="116"/>
    </location>
</feature>
<evidence type="ECO:0000313" key="2">
    <source>
        <dbReference type="EMBL" id="SFU42358.1"/>
    </source>
</evidence>
<feature type="transmembrane region" description="Helical" evidence="1">
    <location>
        <begin position="128"/>
        <end position="146"/>
    </location>
</feature>
<feature type="transmembrane region" description="Helical" evidence="1">
    <location>
        <begin position="12"/>
        <end position="33"/>
    </location>
</feature>
<keyword evidence="3" id="KW-1185">Reference proteome</keyword>
<proteinExistence type="predicted"/>
<feature type="transmembrane region" description="Helical" evidence="1">
    <location>
        <begin position="39"/>
        <end position="62"/>
    </location>
</feature>
<keyword evidence="1" id="KW-1133">Transmembrane helix</keyword>
<accession>A0A1I7G1L7</accession>
<dbReference type="OrthoDB" id="1447784at2"/>
<dbReference type="RefSeq" id="WP_093024196.1">
    <property type="nucleotide sequence ID" value="NZ_FPBK01000003.1"/>
</dbReference>
<reference evidence="2 3" key="1">
    <citation type="submission" date="2016-10" db="EMBL/GenBank/DDBJ databases">
        <authorList>
            <person name="de Groot N.N."/>
        </authorList>
    </citation>
    <scope>NUCLEOTIDE SEQUENCE [LARGE SCALE GENOMIC DNA]</scope>
    <source>
        <strain evidence="2 3">CGMCC 1.12333</strain>
    </source>
</reference>
<dbReference type="Proteomes" id="UP000199138">
    <property type="component" value="Unassembled WGS sequence"/>
</dbReference>
<dbReference type="EMBL" id="FPBK01000003">
    <property type="protein sequence ID" value="SFU42358.1"/>
    <property type="molecule type" value="Genomic_DNA"/>
</dbReference>
<dbReference type="AlphaFoldDB" id="A0A1I7G1L7"/>
<keyword evidence="1" id="KW-0812">Transmembrane</keyword>
<evidence type="ECO:0000313" key="3">
    <source>
        <dbReference type="Proteomes" id="UP000199138"/>
    </source>
</evidence>
<keyword evidence="1" id="KW-0472">Membrane</keyword>
<organism evidence="2 3">
    <name type="scientific">Pustulibacterium marinum</name>
    <dbReference type="NCBI Taxonomy" id="1224947"/>
    <lineage>
        <taxon>Bacteria</taxon>
        <taxon>Pseudomonadati</taxon>
        <taxon>Bacteroidota</taxon>
        <taxon>Flavobacteriia</taxon>
        <taxon>Flavobacteriales</taxon>
        <taxon>Flavobacteriaceae</taxon>
        <taxon>Pustulibacterium</taxon>
    </lineage>
</organism>
<gene>
    <name evidence="2" type="ORF">SAMN05216480_10366</name>
</gene>